<dbReference type="AlphaFoldDB" id="W0PIS2"/>
<dbReference type="STRING" id="1247726.MIM_c33690"/>
<keyword evidence="1" id="KW-0560">Oxidoreductase</keyword>
<dbReference type="Gene3D" id="3.20.20.100">
    <property type="entry name" value="NADP-dependent oxidoreductase domain"/>
    <property type="match status" value="1"/>
</dbReference>
<dbReference type="InterPro" id="IPR036812">
    <property type="entry name" value="NAD(P)_OxRdtase_dom_sf"/>
</dbReference>
<evidence type="ECO:0000256" key="1">
    <source>
        <dbReference type="ARBA" id="ARBA00023002"/>
    </source>
</evidence>
<evidence type="ECO:0000313" key="4">
    <source>
        <dbReference type="Proteomes" id="UP000019095"/>
    </source>
</evidence>
<dbReference type="PROSITE" id="PS51257">
    <property type="entry name" value="PROKAR_LIPOPROTEIN"/>
    <property type="match status" value="1"/>
</dbReference>
<dbReference type="InterPro" id="IPR050791">
    <property type="entry name" value="Aldo-Keto_reductase"/>
</dbReference>
<dbReference type="GO" id="GO:0016491">
    <property type="term" value="F:oxidoreductase activity"/>
    <property type="evidence" value="ECO:0007669"/>
    <property type="project" value="UniProtKB-KW"/>
</dbReference>
<dbReference type="SUPFAM" id="SSF51430">
    <property type="entry name" value="NAD(P)-linked oxidoreductase"/>
    <property type="match status" value="1"/>
</dbReference>
<keyword evidence="4" id="KW-1185">Reference proteome</keyword>
<feature type="domain" description="NADP-dependent oxidoreductase" evidence="2">
    <location>
        <begin position="30"/>
        <end position="330"/>
    </location>
</feature>
<protein>
    <submittedName>
        <fullName evidence="3">Putative aldo-keto reductase</fullName>
    </submittedName>
</protein>
<dbReference type="PATRIC" id="fig|1247726.3.peg.3726"/>
<dbReference type="KEGG" id="amim:MIM_c33690"/>
<proteinExistence type="predicted"/>
<dbReference type="GO" id="GO:0005737">
    <property type="term" value="C:cytoplasm"/>
    <property type="evidence" value="ECO:0007669"/>
    <property type="project" value="TreeGrafter"/>
</dbReference>
<dbReference type="InterPro" id="IPR023210">
    <property type="entry name" value="NADP_OxRdtase_dom"/>
</dbReference>
<dbReference type="PANTHER" id="PTHR43625:SF40">
    <property type="entry name" value="ALDO-KETO REDUCTASE YAKC [NADP(+)]"/>
    <property type="match status" value="1"/>
</dbReference>
<evidence type="ECO:0000313" key="3">
    <source>
        <dbReference type="EMBL" id="AHG65430.1"/>
    </source>
</evidence>
<dbReference type="EMBL" id="CP003915">
    <property type="protein sequence ID" value="AHG65430.1"/>
    <property type="molecule type" value="Genomic_DNA"/>
</dbReference>
<name>W0PIS2_ADVMD</name>
<dbReference type="OrthoDB" id="5488419at2"/>
<reference evidence="3 4" key="1">
    <citation type="journal article" date="2014" name="Microbiology">
        <title>Unravelling the complete genome sequence of Advenella mimigardefordensis strain DPN7T and novel insights in the catabolism of the xenobiotic polythioester precursor 3,3'-dithiodipropionate.</title>
        <authorList>
            <person name="Wubbeler J.H."/>
            <person name="Hiessl S."/>
            <person name="Schuldes J."/>
            <person name="Thurmer A."/>
            <person name="Daniel R."/>
            <person name="Steinbuchel A."/>
        </authorList>
    </citation>
    <scope>NUCLEOTIDE SEQUENCE [LARGE SCALE GENOMIC DNA]</scope>
    <source>
        <strain evidence="4">DSM 17166 / LMG 22922 / DPN7</strain>
    </source>
</reference>
<accession>W0PIS2</accession>
<organism evidence="3 4">
    <name type="scientific">Advenella mimigardefordensis (strain DSM 17166 / LMG 22922 / DPN7)</name>
    <dbReference type="NCBI Taxonomy" id="1247726"/>
    <lineage>
        <taxon>Bacteria</taxon>
        <taxon>Pseudomonadati</taxon>
        <taxon>Pseudomonadota</taxon>
        <taxon>Betaproteobacteria</taxon>
        <taxon>Burkholderiales</taxon>
        <taxon>Alcaligenaceae</taxon>
    </lineage>
</organism>
<dbReference type="HOGENOM" id="CLU_023205_2_1_4"/>
<gene>
    <name evidence="3" type="ORF">MIM_c33690</name>
</gene>
<evidence type="ECO:0000259" key="2">
    <source>
        <dbReference type="Pfam" id="PF00248"/>
    </source>
</evidence>
<dbReference type="RefSeq" id="WP_025374111.1">
    <property type="nucleotide sequence ID" value="NZ_CP003915.1"/>
</dbReference>
<dbReference type="eggNOG" id="COG0667">
    <property type="taxonomic scope" value="Bacteria"/>
</dbReference>
<dbReference type="Pfam" id="PF00248">
    <property type="entry name" value="Aldo_ket_red"/>
    <property type="match status" value="1"/>
</dbReference>
<dbReference type="Proteomes" id="UP000019095">
    <property type="component" value="Chromosome"/>
</dbReference>
<sequence length="356" mass="38431">MSNVKNAVPNAKTALPTRRAGNSSLLVSMMGLGCMGMSEFYGEKDDNQSRDLLNYAVDKGVRFFDTADVYGYGHNEILVGSVLRNHPKRSDIVLATKGGIVRDDNDSTRRGVNTSPEYLQAAIERSLSRLETKIDLYYLHRVEDDGARIEESMSALADQLLAGHIGAVGLSEVSEQTIRRAHAALLQATDGKYGLAAIQTEFSLMTRHIEANGVDQACRELGILLVAYSPICRGLLTAPSFNPEALSESDFRRNLPRFTGDNLKHNLQLVEVLATAAKNEGLTPAQVALAWVMAQGNHVVPIPGTRSKARLDENIAACEAKLSPETMALLAGAFAPQAVAGLRYTPAAMQAYGLSS</sequence>
<dbReference type="PANTHER" id="PTHR43625">
    <property type="entry name" value="AFLATOXIN B1 ALDEHYDE REDUCTASE"/>
    <property type="match status" value="1"/>
</dbReference>